<dbReference type="AlphaFoldDB" id="A0A199UBU5"/>
<evidence type="ECO:0000256" key="1">
    <source>
        <dbReference type="SAM" id="MobiDB-lite"/>
    </source>
</evidence>
<accession>A0A199UBU5</accession>
<feature type="compositionally biased region" description="Polar residues" evidence="1">
    <location>
        <begin position="189"/>
        <end position="198"/>
    </location>
</feature>
<dbReference type="Gramene" id="Manes.08G123350.1.v8.1">
    <property type="protein sequence ID" value="Manes.08G123350.1.v8.1.CDS.1"/>
    <property type="gene ID" value="Manes.08G123350.v8.1"/>
</dbReference>
<protein>
    <submittedName>
        <fullName evidence="2">Uncharacterized protein</fullName>
    </submittedName>
</protein>
<feature type="region of interest" description="Disordered" evidence="1">
    <location>
        <begin position="37"/>
        <end position="139"/>
    </location>
</feature>
<gene>
    <name evidence="2" type="ORF">MANES_S044300</name>
</gene>
<feature type="region of interest" description="Disordered" evidence="1">
    <location>
        <begin position="151"/>
        <end position="198"/>
    </location>
</feature>
<feature type="compositionally biased region" description="Polar residues" evidence="1">
    <location>
        <begin position="65"/>
        <end position="76"/>
    </location>
</feature>
<dbReference type="OMA" id="KIDYEGN"/>
<organism evidence="2">
    <name type="scientific">Manihot esculenta</name>
    <name type="common">Cassava</name>
    <name type="synonym">Jatropha manihot</name>
    <dbReference type="NCBI Taxonomy" id="3983"/>
    <lineage>
        <taxon>Eukaryota</taxon>
        <taxon>Viridiplantae</taxon>
        <taxon>Streptophyta</taxon>
        <taxon>Embryophyta</taxon>
        <taxon>Tracheophyta</taxon>
        <taxon>Spermatophyta</taxon>
        <taxon>Magnoliopsida</taxon>
        <taxon>eudicotyledons</taxon>
        <taxon>Gunneridae</taxon>
        <taxon>Pentapetalae</taxon>
        <taxon>rosids</taxon>
        <taxon>fabids</taxon>
        <taxon>Malpighiales</taxon>
        <taxon>Euphorbiaceae</taxon>
        <taxon>Crotonoideae</taxon>
        <taxon>Manihoteae</taxon>
        <taxon>Manihot</taxon>
    </lineage>
</organism>
<sequence length="198" mass="22428">MDEREHQFQTLCNRLYNFMKNLTKQVFKTVTLGHPVHKKLSKAKSRAAYESDQMANHRAEEETPSESVEQADNTCKSDPFAPLSSPSNGRKQDGEEHPEVQDNDAKIDEEKINSNDCRGEIPGEEAAVPSLEAKPPKKAVSINDRVEEIYTSNKKMRRKKSKENLTSFEQEEDEPKPLRSILKVGSFSGEKSNSFESV</sequence>
<evidence type="ECO:0000313" key="2">
    <source>
        <dbReference type="EMBL" id="OAY21933.1"/>
    </source>
</evidence>
<reference evidence="2" key="1">
    <citation type="submission" date="2016-02" db="EMBL/GenBank/DDBJ databases">
        <title>WGS assembly of Manihot esculenta.</title>
        <authorList>
            <person name="Bredeson J.V."/>
            <person name="Prochnik S.E."/>
            <person name="Lyons J.B."/>
            <person name="Schmutz J."/>
            <person name="Grimwood J."/>
            <person name="Vrebalov J."/>
            <person name="Bart R.S."/>
            <person name="Amuge T."/>
            <person name="Ferguson M.E."/>
            <person name="Green R."/>
            <person name="Putnam N."/>
            <person name="Stites J."/>
            <person name="Rounsley S."/>
            <person name="Rokhsar D.S."/>
        </authorList>
    </citation>
    <scope>NUCLEOTIDE SEQUENCE [LARGE SCALE GENOMIC DNA]</scope>
    <source>
        <tissue evidence="2">Leaf</tissue>
    </source>
</reference>
<proteinExistence type="predicted"/>
<feature type="compositionally biased region" description="Basic and acidic residues" evidence="1">
    <location>
        <begin position="90"/>
        <end position="121"/>
    </location>
</feature>
<name>A0A199UBU5_MANES</name>
<dbReference type="EMBL" id="KV450577">
    <property type="protein sequence ID" value="OAY21933.1"/>
    <property type="molecule type" value="Genomic_DNA"/>
</dbReference>